<feature type="compositionally biased region" description="Basic and acidic residues" evidence="1">
    <location>
        <begin position="28"/>
        <end position="47"/>
    </location>
</feature>
<reference evidence="2 3" key="1">
    <citation type="journal article" date="2021" name="Front. Microbiol.">
        <title>Comprehensive Comparative Genomics and Phenotyping of Methylobacterium Species.</title>
        <authorList>
            <person name="Alessa O."/>
            <person name="Ogura Y."/>
            <person name="Fujitani Y."/>
            <person name="Takami H."/>
            <person name="Hayashi T."/>
            <person name="Sahin N."/>
            <person name="Tani A."/>
        </authorList>
    </citation>
    <scope>NUCLEOTIDE SEQUENCE [LARGE SCALE GENOMIC DNA]</scope>
    <source>
        <strain evidence="2 3">DSM 23679</strain>
    </source>
</reference>
<name>A0ABQ4QCG1_9HYPH</name>
<gene>
    <name evidence="2" type="ORF">AFCDBAGC_0637</name>
</gene>
<protein>
    <submittedName>
        <fullName evidence="2">Uncharacterized protein</fullName>
    </submittedName>
</protein>
<feature type="region of interest" description="Disordered" evidence="1">
    <location>
        <begin position="21"/>
        <end position="47"/>
    </location>
</feature>
<evidence type="ECO:0000313" key="2">
    <source>
        <dbReference type="EMBL" id="GJD42797.1"/>
    </source>
</evidence>
<proteinExistence type="predicted"/>
<comment type="caution">
    <text evidence="2">The sequence shown here is derived from an EMBL/GenBank/DDBJ whole genome shotgun (WGS) entry which is preliminary data.</text>
</comment>
<evidence type="ECO:0000313" key="3">
    <source>
        <dbReference type="Proteomes" id="UP001055117"/>
    </source>
</evidence>
<keyword evidence="3" id="KW-1185">Reference proteome</keyword>
<sequence>MQSDGDHFAIDTIVHPTLIAPLDGLPSLDREGDIEPVDRAEPDPVDL</sequence>
<accession>A0ABQ4QCG1</accession>
<dbReference type="Proteomes" id="UP001055117">
    <property type="component" value="Unassembled WGS sequence"/>
</dbReference>
<organism evidence="2 3">
    <name type="scientific">Methylobacterium cerastii</name>
    <dbReference type="NCBI Taxonomy" id="932741"/>
    <lineage>
        <taxon>Bacteria</taxon>
        <taxon>Pseudomonadati</taxon>
        <taxon>Pseudomonadota</taxon>
        <taxon>Alphaproteobacteria</taxon>
        <taxon>Hyphomicrobiales</taxon>
        <taxon>Methylobacteriaceae</taxon>
        <taxon>Methylobacterium</taxon>
    </lineage>
</organism>
<evidence type="ECO:0000256" key="1">
    <source>
        <dbReference type="SAM" id="MobiDB-lite"/>
    </source>
</evidence>
<dbReference type="EMBL" id="BPQG01000006">
    <property type="protein sequence ID" value="GJD42797.1"/>
    <property type="molecule type" value="Genomic_DNA"/>
</dbReference>